<dbReference type="InParanoid" id="A0A058ZXI9"/>
<evidence type="ECO:0000313" key="1">
    <source>
        <dbReference type="EMBL" id="KCW46081.1"/>
    </source>
</evidence>
<reference evidence="1" key="1">
    <citation type="submission" date="2013-07" db="EMBL/GenBank/DDBJ databases">
        <title>The genome of Eucalyptus grandis.</title>
        <authorList>
            <person name="Schmutz J."/>
            <person name="Hayes R."/>
            <person name="Myburg A."/>
            <person name="Tuskan G."/>
            <person name="Grattapaglia D."/>
            <person name="Rokhsar D.S."/>
        </authorList>
    </citation>
    <scope>NUCLEOTIDE SEQUENCE</scope>
    <source>
        <tissue evidence="1">Leaf extractions</tissue>
    </source>
</reference>
<evidence type="ECO:0008006" key="2">
    <source>
        <dbReference type="Google" id="ProtNLM"/>
    </source>
</evidence>
<dbReference type="PANTHER" id="PTHR43205">
    <property type="entry name" value="PROSTAGLANDIN REDUCTASE"/>
    <property type="match status" value="1"/>
</dbReference>
<dbReference type="PANTHER" id="PTHR43205:SF7">
    <property type="entry name" value="PROSTAGLANDIN REDUCTASE 1"/>
    <property type="match status" value="1"/>
</dbReference>
<dbReference type="InterPro" id="IPR036291">
    <property type="entry name" value="NAD(P)-bd_dom_sf"/>
</dbReference>
<dbReference type="Gene3D" id="3.40.50.720">
    <property type="entry name" value="NAD(P)-binding Rossmann-like Domain"/>
    <property type="match status" value="1"/>
</dbReference>
<accession>A0A058ZXI9</accession>
<organism evidence="1">
    <name type="scientific">Eucalyptus grandis</name>
    <name type="common">Flooded gum</name>
    <dbReference type="NCBI Taxonomy" id="71139"/>
    <lineage>
        <taxon>Eukaryota</taxon>
        <taxon>Viridiplantae</taxon>
        <taxon>Streptophyta</taxon>
        <taxon>Embryophyta</taxon>
        <taxon>Tracheophyta</taxon>
        <taxon>Spermatophyta</taxon>
        <taxon>Magnoliopsida</taxon>
        <taxon>eudicotyledons</taxon>
        <taxon>Gunneridae</taxon>
        <taxon>Pentapetalae</taxon>
        <taxon>rosids</taxon>
        <taxon>malvids</taxon>
        <taxon>Myrtales</taxon>
        <taxon>Myrtaceae</taxon>
        <taxon>Myrtoideae</taxon>
        <taxon>Eucalypteae</taxon>
        <taxon>Eucalyptus</taxon>
    </lineage>
</organism>
<dbReference type="Gramene" id="KCW46081">
    <property type="protein sequence ID" value="KCW46081"/>
    <property type="gene ID" value="EUGRSUZ_L00054"/>
</dbReference>
<sequence>MAGLTAYVGFFEICSPKKGETVFISAASGAVGQLAGQFVKSFNCYVVGSAGSKEKVDLLKNKFRFDDAFNYKEEPDLDAALKW</sequence>
<name>A0A058ZXI9_EUCGR</name>
<dbReference type="GO" id="GO:0016628">
    <property type="term" value="F:oxidoreductase activity, acting on the CH-CH group of donors, NAD or NADP as acceptor"/>
    <property type="evidence" value="ECO:0007669"/>
    <property type="project" value="InterPro"/>
</dbReference>
<gene>
    <name evidence="1" type="ORF">EUGRSUZ_L00054</name>
</gene>
<dbReference type="EMBL" id="KK198764">
    <property type="protein sequence ID" value="KCW46081.1"/>
    <property type="molecule type" value="Genomic_DNA"/>
</dbReference>
<dbReference type="AlphaFoldDB" id="A0A058ZXI9"/>
<dbReference type="InterPro" id="IPR045010">
    <property type="entry name" value="MDR_fam"/>
</dbReference>
<dbReference type="STRING" id="71139.A0A058ZXI9"/>
<dbReference type="SUPFAM" id="SSF51735">
    <property type="entry name" value="NAD(P)-binding Rossmann-fold domains"/>
    <property type="match status" value="1"/>
</dbReference>
<proteinExistence type="predicted"/>
<protein>
    <recommendedName>
        <fullName evidence="2">Alcohol dehydrogenase-like C-terminal domain-containing protein</fullName>
    </recommendedName>
</protein>
<dbReference type="OMA" id="ANNHIAN"/>